<dbReference type="InterPro" id="IPR029030">
    <property type="entry name" value="Caspase-like_dom_sf"/>
</dbReference>
<sequence length="317" mass="36647">MSNLNKHPPEIKPSTEKIPDEYDFGKASVHIFVPKDQLFKKLVDTFKEAMKHCRFDVPDENVHPIKSKQDLEDIFSNIKTSDNDDKSSLIIGFFGESTDNGIYLENNEIIKIKDISSPFVFAFRNKPRLFFVQGTRRPSHSPKTDSVCKTDIKFDAPLEADQLIVFNTVDPYDDINTFMRNIAYNIENNGERDDVFDIIMFSETSDKLRPLFLSTLRKKFYFKQSPYRGYDYEFMKALEIKTNPSIVVYDSSVDNGISEMLDEPNKGKYNRSLPSLNEKSSDSKSRIYDRKISFTGIDPPRSRSNSVQKPKKPAWKP</sequence>
<dbReference type="SUPFAM" id="SSF52129">
    <property type="entry name" value="Caspase-like"/>
    <property type="match status" value="1"/>
</dbReference>
<dbReference type="Gene3D" id="3.40.50.1460">
    <property type="match status" value="1"/>
</dbReference>
<dbReference type="RefSeq" id="XP_017773010.1">
    <property type="nucleotide sequence ID" value="XM_017917521.1"/>
</dbReference>
<keyword evidence="2" id="KW-1185">Reference proteome</keyword>
<evidence type="ECO:0000256" key="1">
    <source>
        <dbReference type="SAM" id="MobiDB-lite"/>
    </source>
</evidence>
<accession>A0ABM1MEL0</accession>
<evidence type="ECO:0000313" key="2">
    <source>
        <dbReference type="Proteomes" id="UP000695000"/>
    </source>
</evidence>
<gene>
    <name evidence="3" type="primary">LOC108560082</name>
</gene>
<reference evidence="3" key="1">
    <citation type="submission" date="2025-08" db="UniProtKB">
        <authorList>
            <consortium name="RefSeq"/>
        </authorList>
    </citation>
    <scope>IDENTIFICATION</scope>
    <source>
        <tissue evidence="3">Whole Larva</tissue>
    </source>
</reference>
<dbReference type="GeneID" id="108560082"/>
<proteinExistence type="predicted"/>
<organism evidence="2 3">
    <name type="scientific">Nicrophorus vespilloides</name>
    <name type="common">Boreal carrion beetle</name>
    <dbReference type="NCBI Taxonomy" id="110193"/>
    <lineage>
        <taxon>Eukaryota</taxon>
        <taxon>Metazoa</taxon>
        <taxon>Ecdysozoa</taxon>
        <taxon>Arthropoda</taxon>
        <taxon>Hexapoda</taxon>
        <taxon>Insecta</taxon>
        <taxon>Pterygota</taxon>
        <taxon>Neoptera</taxon>
        <taxon>Endopterygota</taxon>
        <taxon>Coleoptera</taxon>
        <taxon>Polyphaga</taxon>
        <taxon>Staphyliniformia</taxon>
        <taxon>Silphidae</taxon>
        <taxon>Nicrophorinae</taxon>
        <taxon>Nicrophorus</taxon>
    </lineage>
</organism>
<evidence type="ECO:0000313" key="3">
    <source>
        <dbReference type="RefSeq" id="XP_017773010.1"/>
    </source>
</evidence>
<protein>
    <submittedName>
        <fullName evidence="3">Uncharacterized protein LOC108560082</fullName>
    </submittedName>
</protein>
<feature type="compositionally biased region" description="Basic and acidic residues" evidence="1">
    <location>
        <begin position="279"/>
        <end position="292"/>
    </location>
</feature>
<name>A0ABM1MEL0_NICVS</name>
<dbReference type="Proteomes" id="UP000695000">
    <property type="component" value="Unplaced"/>
</dbReference>
<feature type="region of interest" description="Disordered" evidence="1">
    <location>
        <begin position="260"/>
        <end position="317"/>
    </location>
</feature>